<reference evidence="3" key="1">
    <citation type="journal article" date="2019" name="Int. J. Syst. Evol. Microbiol.">
        <title>The Global Catalogue of Microorganisms (GCM) 10K type strain sequencing project: providing services to taxonomists for standard genome sequencing and annotation.</title>
        <authorList>
            <consortium name="The Broad Institute Genomics Platform"/>
            <consortium name="The Broad Institute Genome Sequencing Center for Infectious Disease"/>
            <person name="Wu L."/>
            <person name="Ma J."/>
        </authorList>
    </citation>
    <scope>NUCLEOTIDE SEQUENCE [LARGE SCALE GENOMIC DNA]</scope>
    <source>
        <strain evidence="3">NBRC 107710</strain>
    </source>
</reference>
<dbReference type="EMBL" id="BSPG01000018">
    <property type="protein sequence ID" value="GLS45141.1"/>
    <property type="molecule type" value="Genomic_DNA"/>
</dbReference>
<name>A0ABQ6D7G9_9HYPH</name>
<feature type="region of interest" description="Disordered" evidence="1">
    <location>
        <begin position="58"/>
        <end position="118"/>
    </location>
</feature>
<evidence type="ECO:0000256" key="1">
    <source>
        <dbReference type="SAM" id="MobiDB-lite"/>
    </source>
</evidence>
<keyword evidence="3" id="KW-1185">Reference proteome</keyword>
<accession>A0ABQ6D7G9</accession>
<feature type="compositionally biased region" description="Acidic residues" evidence="1">
    <location>
        <begin position="109"/>
        <end position="118"/>
    </location>
</feature>
<proteinExistence type="predicted"/>
<comment type="caution">
    <text evidence="2">The sequence shown here is derived from an EMBL/GenBank/DDBJ whole genome shotgun (WGS) entry which is preliminary data.</text>
</comment>
<organism evidence="2 3">
    <name type="scientific">Methylobacterium brachythecii</name>
    <dbReference type="NCBI Taxonomy" id="1176177"/>
    <lineage>
        <taxon>Bacteria</taxon>
        <taxon>Pseudomonadati</taxon>
        <taxon>Pseudomonadota</taxon>
        <taxon>Alphaproteobacteria</taxon>
        <taxon>Hyphomicrobiales</taxon>
        <taxon>Methylobacteriaceae</taxon>
        <taxon>Methylobacterium</taxon>
    </lineage>
</organism>
<protein>
    <recommendedName>
        <fullName evidence="4">Elements of external origin</fullName>
    </recommendedName>
</protein>
<sequence>MAEDDGSKFVSQADFARRRMVSRKAVTAWKQKDLLVFSDAGLIDVEASEWNLDQRPASYRGGVTHRPVRAAEGNTDRSEPKAPAKPKPDTWQQVADAMPRPGTTPAEGAPDESFDLDGVDLPTPLAIRRKENYLGLQRRQEVEKGNRKLVDREAAEKLFFDTARDFRDAWLSWPARVAITMADELKVDPRALTTILTAHVQQHLAELGEPSAEFA</sequence>
<feature type="compositionally biased region" description="Basic and acidic residues" evidence="1">
    <location>
        <begin position="74"/>
        <end position="88"/>
    </location>
</feature>
<evidence type="ECO:0000313" key="3">
    <source>
        <dbReference type="Proteomes" id="UP001156881"/>
    </source>
</evidence>
<evidence type="ECO:0008006" key="4">
    <source>
        <dbReference type="Google" id="ProtNLM"/>
    </source>
</evidence>
<gene>
    <name evidence="2" type="ORF">GCM10007884_31300</name>
</gene>
<evidence type="ECO:0000313" key="2">
    <source>
        <dbReference type="EMBL" id="GLS45141.1"/>
    </source>
</evidence>
<dbReference type="Proteomes" id="UP001156881">
    <property type="component" value="Unassembled WGS sequence"/>
</dbReference>